<dbReference type="Proteomes" id="UP000177230">
    <property type="component" value="Unassembled WGS sequence"/>
</dbReference>
<organism evidence="1 2">
    <name type="scientific">Candidatus Edwardsbacteria bacterium GWF2_54_11</name>
    <dbReference type="NCBI Taxonomy" id="1817851"/>
    <lineage>
        <taxon>Bacteria</taxon>
        <taxon>Candidatus Edwardsiibacteriota</taxon>
    </lineage>
</organism>
<dbReference type="InterPro" id="IPR015943">
    <property type="entry name" value="WD40/YVTN_repeat-like_dom_sf"/>
</dbReference>
<dbReference type="InterPro" id="IPR011989">
    <property type="entry name" value="ARM-like"/>
</dbReference>
<gene>
    <name evidence="1" type="ORF">A2024_08355</name>
</gene>
<dbReference type="SUPFAM" id="SSF52540">
    <property type="entry name" value="P-loop containing nucleoside triphosphate hydrolases"/>
    <property type="match status" value="1"/>
</dbReference>
<dbReference type="EMBL" id="MFFM01000042">
    <property type="protein sequence ID" value="OGF09291.1"/>
    <property type="molecule type" value="Genomic_DNA"/>
</dbReference>
<proteinExistence type="predicted"/>
<comment type="caution">
    <text evidence="1">The sequence shown here is derived from an EMBL/GenBank/DDBJ whole genome shotgun (WGS) entry which is preliminary data.</text>
</comment>
<dbReference type="Gene3D" id="1.25.10.10">
    <property type="entry name" value="Leucine-rich Repeat Variant"/>
    <property type="match status" value="1"/>
</dbReference>
<name>A0A1F5R5V0_9BACT</name>
<dbReference type="Gene3D" id="2.130.10.10">
    <property type="entry name" value="YVTN repeat-like/Quinoprotein amine dehydrogenase"/>
    <property type="match status" value="1"/>
</dbReference>
<dbReference type="InterPro" id="IPR016024">
    <property type="entry name" value="ARM-type_fold"/>
</dbReference>
<evidence type="ECO:0000313" key="1">
    <source>
        <dbReference type="EMBL" id="OGF09291.1"/>
    </source>
</evidence>
<reference evidence="1 2" key="1">
    <citation type="journal article" date="2016" name="Nat. Commun.">
        <title>Thousands of microbial genomes shed light on interconnected biogeochemical processes in an aquifer system.</title>
        <authorList>
            <person name="Anantharaman K."/>
            <person name="Brown C.T."/>
            <person name="Hug L.A."/>
            <person name="Sharon I."/>
            <person name="Castelle C.J."/>
            <person name="Probst A.J."/>
            <person name="Thomas B.C."/>
            <person name="Singh A."/>
            <person name="Wilkins M.J."/>
            <person name="Karaoz U."/>
            <person name="Brodie E.L."/>
            <person name="Williams K.H."/>
            <person name="Hubbard S.S."/>
            <person name="Banfield J.F."/>
        </authorList>
    </citation>
    <scope>NUCLEOTIDE SEQUENCE [LARGE SCALE GENOMIC DNA]</scope>
</reference>
<dbReference type="InterPro" id="IPR027417">
    <property type="entry name" value="P-loop_NTPase"/>
</dbReference>
<dbReference type="AlphaFoldDB" id="A0A1F5R5V0"/>
<dbReference type="InterPro" id="IPR011047">
    <property type="entry name" value="Quinoprotein_ADH-like_sf"/>
</dbReference>
<sequence length="1043" mass="116294">MPAPRINKIVDAFNRLLAEYLPGRMSFLDEQGRWQKDPGEVWEKASAELWYRLWEQSGARQQAELENLATTLMARESDWKVIKDIFGQGPAASNPEAALIIFLNALCRLIEFACYKNNAGRPVAEWDQQGRRLSEEYALKTQEAYNRWGVAGQEYSRAKALDRLADDLLRDSEMFVKISRLIAEEDRLNRKVEGLLAGPSDPKLRSEAYELILEQLDGAVAWPVDRLQHMVRPCLGLLGNSDIPISSGIQYEATCILGKVRDRRCDETAADLLKRMDQKHDNLSAGLLYLLGRLGEPLTAGVLLDKLKAGSPGSGPEAEGRLRSSALEIRESIWALGKQERTPVSAIPFLTAQADSKDRDVRATLAWALGKIGRARLSDVGNIEPEIIAVLLDLIKDRLCRVSEEALLGLKNLDLPGLFARLQMHNTAGNDLLALQPSRQGLYELSETLWYLMGKHPPVVMAVTGDSGTGKTYFCQCLTEGFGRWASKDILYLARDSADHNDIFNRMLGLKFLKKRVLPQFYQNYPLSEEEDHPEEYFEQFMNEHRDKKLIILDGWRDDAYFHHLVNLFNEQERLDVLLKFRSTYSTRRMNLEEREGLLENVTTCLSYVEEPNLRETRFHRDGRVLIYQLENSLPARPGREEIQELFRHRKIENWGRFIRIGRFGRATGRLATSGKKFGRREETVDILSQETVVGERQAIEPSEEQFVRKESGNSIASRHVLETIETAGISVNCVALMGPGQVAFGGKGGQVGAFYGIGDRLKYHSLPGGDIRQITVLGEEIWSIDGAGRLGTTSLSKGHLTKWKNDHPPITAIASNRDQLIATGHSDGSLRLWNQWEGQVGGAKLSARSITAIEMGPGKRVFSLDSDGRLIVWENGNNSALSYDAGLAGGASLCRYPGGRVAVGRSGTGPKGNIEIAIIDYRTGQVETVTTDGIGTVSSLSACFDGRLLVGIKSKAGKKNDGTLMIINPKGKAPEYWLLSGHKTETRTCLSLGPQILTCGSDTRLSGSLKIWGSVDYVKQERKRSELLDGTMNRPSHFQSIL</sequence>
<accession>A0A1F5R5V0</accession>
<dbReference type="SUPFAM" id="SSF50998">
    <property type="entry name" value="Quinoprotein alcohol dehydrogenase-like"/>
    <property type="match status" value="1"/>
</dbReference>
<dbReference type="SUPFAM" id="SSF48371">
    <property type="entry name" value="ARM repeat"/>
    <property type="match status" value="1"/>
</dbReference>
<protein>
    <recommendedName>
        <fullName evidence="3">NACHT domain-containing protein</fullName>
    </recommendedName>
</protein>
<evidence type="ECO:0000313" key="2">
    <source>
        <dbReference type="Proteomes" id="UP000177230"/>
    </source>
</evidence>
<evidence type="ECO:0008006" key="3">
    <source>
        <dbReference type="Google" id="ProtNLM"/>
    </source>
</evidence>